<dbReference type="InterPro" id="IPR011761">
    <property type="entry name" value="ATP-grasp"/>
</dbReference>
<evidence type="ECO:0000313" key="4">
    <source>
        <dbReference type="Proteomes" id="UP000469670"/>
    </source>
</evidence>
<dbReference type="GO" id="GO:0046872">
    <property type="term" value="F:metal ion binding"/>
    <property type="evidence" value="ECO:0007669"/>
    <property type="project" value="InterPro"/>
</dbReference>
<protein>
    <submittedName>
        <fullName evidence="3">ATP-grasp domain-containing protein</fullName>
    </submittedName>
</protein>
<dbReference type="Pfam" id="PF02655">
    <property type="entry name" value="ATP-grasp_3"/>
    <property type="match status" value="1"/>
</dbReference>
<dbReference type="InterPro" id="IPR003806">
    <property type="entry name" value="ATP-grasp_PylC-type"/>
</dbReference>
<sequence>MSDKLLVTWGSSRQARELAEAYELRGHGHMHIEDHELAERPAEVRARVVARCAEVRESHWVNLGRASRKDAVRNIAATWETLIPEAPCEVRPFGPTRHASQVFDDKWKTYQLLTQHGINAVESRLTTAAELQDDDSPRRVVAKLLDRTGGVGIVAGYSAGECGKELVSRFGAGQSVLLSDFVDGYEASVKLAVAEEQVLPVALILKERTSIPVVHGDWKIKVAVPLTRPSAMFNIAEQVAEASRTRGFLSVEGVIDSNSREFRVTEVANRRTGSFIISDAVSASGRAADVIPELLGLAGHGGGRRRHSEAATVAFESSPRSHEVVEALNASGLVIGIDRENLGELPGSGDGRHRIRVHLHSGHGGPKITEVVHRTLGSAAAATIAELFEQARIHNF</sequence>
<keyword evidence="1" id="KW-0067">ATP-binding</keyword>
<dbReference type="Gene3D" id="3.30.470.20">
    <property type="entry name" value="ATP-grasp fold, B domain"/>
    <property type="match status" value="1"/>
</dbReference>
<evidence type="ECO:0000259" key="2">
    <source>
        <dbReference type="PROSITE" id="PS50975"/>
    </source>
</evidence>
<dbReference type="SUPFAM" id="SSF56059">
    <property type="entry name" value="Glutathione synthetase ATP-binding domain-like"/>
    <property type="match status" value="1"/>
</dbReference>
<reference evidence="3 4" key="1">
    <citation type="submission" date="2020-01" db="EMBL/GenBank/DDBJ databases">
        <title>Insect and environment-associated Actinomycetes.</title>
        <authorList>
            <person name="Currrie C."/>
            <person name="Chevrette M."/>
            <person name="Carlson C."/>
            <person name="Stubbendieck R."/>
            <person name="Wendt-Pienkowski E."/>
        </authorList>
    </citation>
    <scope>NUCLEOTIDE SEQUENCE [LARGE SCALE GENOMIC DNA]</scope>
    <source>
        <strain evidence="3 4">SID7590</strain>
    </source>
</reference>
<gene>
    <name evidence="3" type="ORF">G3I50_15300</name>
</gene>
<keyword evidence="1" id="KW-0547">Nucleotide-binding</keyword>
<proteinExistence type="predicted"/>
<evidence type="ECO:0000313" key="3">
    <source>
        <dbReference type="EMBL" id="NEC19615.1"/>
    </source>
</evidence>
<dbReference type="AlphaFoldDB" id="A0A7K3RWJ7"/>
<name>A0A7K3RWJ7_9ACTN</name>
<dbReference type="Proteomes" id="UP000469670">
    <property type="component" value="Unassembled WGS sequence"/>
</dbReference>
<dbReference type="RefSeq" id="WP_164202836.1">
    <property type="nucleotide sequence ID" value="NZ_JAAGMP010000698.1"/>
</dbReference>
<feature type="domain" description="ATP-grasp" evidence="2">
    <location>
        <begin position="110"/>
        <end position="296"/>
    </location>
</feature>
<accession>A0A7K3RWJ7</accession>
<comment type="caution">
    <text evidence="3">The sequence shown here is derived from an EMBL/GenBank/DDBJ whole genome shotgun (WGS) entry which is preliminary data.</text>
</comment>
<dbReference type="PROSITE" id="PS50975">
    <property type="entry name" value="ATP_GRASP"/>
    <property type="match status" value="1"/>
</dbReference>
<evidence type="ECO:0000256" key="1">
    <source>
        <dbReference type="PROSITE-ProRule" id="PRU00409"/>
    </source>
</evidence>
<organism evidence="3 4">
    <name type="scientific">Streptomyces parvus</name>
    <dbReference type="NCBI Taxonomy" id="66428"/>
    <lineage>
        <taxon>Bacteria</taxon>
        <taxon>Bacillati</taxon>
        <taxon>Actinomycetota</taxon>
        <taxon>Actinomycetes</taxon>
        <taxon>Kitasatosporales</taxon>
        <taxon>Streptomycetaceae</taxon>
        <taxon>Streptomyces</taxon>
    </lineage>
</organism>
<dbReference type="GO" id="GO:0005524">
    <property type="term" value="F:ATP binding"/>
    <property type="evidence" value="ECO:0007669"/>
    <property type="project" value="UniProtKB-UniRule"/>
</dbReference>
<dbReference type="EMBL" id="JAAGMP010000698">
    <property type="protein sequence ID" value="NEC19615.1"/>
    <property type="molecule type" value="Genomic_DNA"/>
</dbReference>